<reference evidence="9 10" key="1">
    <citation type="submission" date="2020-10" db="EMBL/GenBank/DDBJ databases">
        <title>Campylobacter and Helicobacter PacBio genomes.</title>
        <authorList>
            <person name="Lane C."/>
        </authorList>
    </citation>
    <scope>NUCLEOTIDE SEQUENCE [LARGE SCALE GENOMIC DNA]</scope>
    <source>
        <strain evidence="9 10">2016D-0077</strain>
    </source>
</reference>
<dbReference type="EMBL" id="CP063078">
    <property type="protein sequence ID" value="QOQ87545.1"/>
    <property type="molecule type" value="Genomic_DNA"/>
</dbReference>
<feature type="binding site" evidence="6">
    <location>
        <position position="102"/>
    </location>
    <ligand>
        <name>carbamoyl phosphate</name>
        <dbReference type="ChEBI" id="CHEBI:58228"/>
    </ligand>
</feature>
<evidence type="ECO:0000256" key="2">
    <source>
        <dbReference type="ARBA" id="ARBA00007805"/>
    </source>
</evidence>
<proteinExistence type="inferred from homology"/>
<keyword evidence="6" id="KW-0963">Cytoplasm</keyword>
<gene>
    <name evidence="9" type="primary">argF</name>
    <name evidence="9" type="ORF">IMC76_01650</name>
</gene>
<organism evidence="9 10">
    <name type="scientific">Campylobacter corcagiensis</name>
    <dbReference type="NCBI Taxonomy" id="1448857"/>
    <lineage>
        <taxon>Bacteria</taxon>
        <taxon>Pseudomonadati</taxon>
        <taxon>Campylobacterota</taxon>
        <taxon>Epsilonproteobacteria</taxon>
        <taxon>Campylobacterales</taxon>
        <taxon>Campylobacteraceae</taxon>
        <taxon>Campylobacter</taxon>
    </lineage>
</organism>
<dbReference type="RefSeq" id="WP_025803110.1">
    <property type="nucleotide sequence ID" value="NZ_CP053842.1"/>
</dbReference>
<evidence type="ECO:0000313" key="10">
    <source>
        <dbReference type="Proteomes" id="UP000594749"/>
    </source>
</evidence>
<dbReference type="PROSITE" id="PS00097">
    <property type="entry name" value="CARBAMOYLTRANSFERASE"/>
    <property type="match status" value="1"/>
</dbReference>
<feature type="binding site" evidence="6">
    <location>
        <begin position="228"/>
        <end position="229"/>
    </location>
    <ligand>
        <name>L-ornithine</name>
        <dbReference type="ChEBI" id="CHEBI:46911"/>
    </ligand>
</feature>
<feature type="binding site" evidence="6">
    <location>
        <begin position="264"/>
        <end position="265"/>
    </location>
    <ligand>
        <name>carbamoyl phosphate</name>
        <dbReference type="ChEBI" id="CHEBI:58228"/>
    </ligand>
</feature>
<dbReference type="PRINTS" id="PR00100">
    <property type="entry name" value="AOTCASE"/>
</dbReference>
<feature type="domain" description="Aspartate/ornithine carbamoyltransferase carbamoyl-P binding" evidence="8">
    <location>
        <begin position="2"/>
        <end position="142"/>
    </location>
</feature>
<dbReference type="InterPro" id="IPR006132">
    <property type="entry name" value="Asp/Orn_carbamoyltranf_P-bd"/>
</dbReference>
<dbReference type="OrthoDB" id="9802587at2"/>
<evidence type="ECO:0000256" key="3">
    <source>
        <dbReference type="ARBA" id="ARBA00013007"/>
    </source>
</evidence>
<dbReference type="Pfam" id="PF02729">
    <property type="entry name" value="OTCace_N"/>
    <property type="match status" value="1"/>
</dbReference>
<dbReference type="SUPFAM" id="SSF53671">
    <property type="entry name" value="Aspartate/ornithine carbamoyltransferase"/>
    <property type="match status" value="1"/>
</dbReference>
<dbReference type="PRINTS" id="PR00102">
    <property type="entry name" value="OTCASE"/>
</dbReference>
<protein>
    <recommendedName>
        <fullName evidence="3 6">Ornithine carbamoyltransferase</fullName>
        <shortName evidence="6">OTCase</shortName>
        <ecNumber evidence="3 6">2.1.3.3</ecNumber>
    </recommendedName>
</protein>
<dbReference type="InterPro" id="IPR036901">
    <property type="entry name" value="Asp/Orn_carbamoylTrfase_sf"/>
</dbReference>
<dbReference type="InterPro" id="IPR002292">
    <property type="entry name" value="Orn/put_carbamltrans"/>
</dbReference>
<keyword evidence="4 6" id="KW-0808">Transferase</keyword>
<dbReference type="PANTHER" id="PTHR45753">
    <property type="entry name" value="ORNITHINE CARBAMOYLTRANSFERASE, MITOCHONDRIAL"/>
    <property type="match status" value="1"/>
</dbReference>
<dbReference type="GO" id="GO:0004585">
    <property type="term" value="F:ornithine carbamoyltransferase activity"/>
    <property type="evidence" value="ECO:0007669"/>
    <property type="project" value="UniProtKB-UniRule"/>
</dbReference>
<evidence type="ECO:0000256" key="5">
    <source>
        <dbReference type="ARBA" id="ARBA00048772"/>
    </source>
</evidence>
<dbReference type="EC" id="2.1.3.3" evidence="3 6"/>
<dbReference type="GO" id="GO:0016597">
    <property type="term" value="F:amino acid binding"/>
    <property type="evidence" value="ECO:0007669"/>
    <property type="project" value="InterPro"/>
</dbReference>
<feature type="binding site" evidence="6">
    <location>
        <position position="292"/>
    </location>
    <ligand>
        <name>carbamoyl phosphate</name>
        <dbReference type="ChEBI" id="CHEBI:58228"/>
    </ligand>
</feature>
<comment type="similarity">
    <text evidence="2 6">Belongs to the aspartate/ornithine carbamoyltransferase superfamily. OTCase family.</text>
</comment>
<evidence type="ECO:0000259" key="7">
    <source>
        <dbReference type="Pfam" id="PF00185"/>
    </source>
</evidence>
<evidence type="ECO:0000313" key="9">
    <source>
        <dbReference type="EMBL" id="QOQ87545.1"/>
    </source>
</evidence>
<dbReference type="Proteomes" id="UP000594749">
    <property type="component" value="Chromosome"/>
</dbReference>
<comment type="catalytic activity">
    <reaction evidence="5 6">
        <text>carbamoyl phosphate + L-ornithine = L-citrulline + phosphate + H(+)</text>
        <dbReference type="Rhea" id="RHEA:19513"/>
        <dbReference type="ChEBI" id="CHEBI:15378"/>
        <dbReference type="ChEBI" id="CHEBI:43474"/>
        <dbReference type="ChEBI" id="CHEBI:46911"/>
        <dbReference type="ChEBI" id="CHEBI:57743"/>
        <dbReference type="ChEBI" id="CHEBI:58228"/>
        <dbReference type="EC" id="2.1.3.3"/>
    </reaction>
</comment>
<feature type="binding site" evidence="6">
    <location>
        <position position="160"/>
    </location>
    <ligand>
        <name>L-ornithine</name>
        <dbReference type="ChEBI" id="CHEBI:46911"/>
    </ligand>
</feature>
<feature type="binding site" evidence="6">
    <location>
        <begin position="129"/>
        <end position="132"/>
    </location>
    <ligand>
        <name>carbamoyl phosphate</name>
        <dbReference type="ChEBI" id="CHEBI:58228"/>
    </ligand>
</feature>
<feature type="binding site" evidence="6">
    <location>
        <begin position="51"/>
        <end position="54"/>
    </location>
    <ligand>
        <name>carbamoyl phosphate</name>
        <dbReference type="ChEBI" id="CHEBI:58228"/>
    </ligand>
</feature>
<feature type="binding site" evidence="6">
    <location>
        <position position="224"/>
    </location>
    <ligand>
        <name>L-ornithine</name>
        <dbReference type="ChEBI" id="CHEBI:46911"/>
    </ligand>
</feature>
<evidence type="ECO:0000256" key="4">
    <source>
        <dbReference type="ARBA" id="ARBA00022679"/>
    </source>
</evidence>
<feature type="domain" description="Aspartate/ornithine carbamoyltransferase Asp/Orn-binding" evidence="7">
    <location>
        <begin position="150"/>
        <end position="303"/>
    </location>
</feature>
<comment type="pathway">
    <text evidence="1">Amino-acid biosynthesis; L-arginine biosynthesis; L-arginine from L-ornithine and carbamoyl phosphate: step 1/3.</text>
</comment>
<dbReference type="NCBIfam" id="NF001986">
    <property type="entry name" value="PRK00779.1"/>
    <property type="match status" value="1"/>
</dbReference>
<keyword evidence="10" id="KW-1185">Reference proteome</keyword>
<dbReference type="GO" id="GO:0005737">
    <property type="term" value="C:cytoplasm"/>
    <property type="evidence" value="ECO:0007669"/>
    <property type="project" value="UniProtKB-SubCell"/>
</dbReference>
<dbReference type="InterPro" id="IPR024904">
    <property type="entry name" value="OTCase_ArgI"/>
</dbReference>
<dbReference type="NCBIfam" id="TIGR00658">
    <property type="entry name" value="orni_carb_tr"/>
    <property type="match status" value="1"/>
</dbReference>
<evidence type="ECO:0000259" key="8">
    <source>
        <dbReference type="Pfam" id="PF02729"/>
    </source>
</evidence>
<dbReference type="HAMAP" id="MF_01109">
    <property type="entry name" value="OTCase"/>
    <property type="match status" value="1"/>
</dbReference>
<name>A0A7M1LJ59_9BACT</name>
<evidence type="ECO:0000256" key="6">
    <source>
        <dbReference type="HAMAP-Rule" id="MF_01109"/>
    </source>
</evidence>
<comment type="subcellular location">
    <subcellularLocation>
        <location evidence="6">Cytoplasm</location>
    </subcellularLocation>
</comment>
<dbReference type="FunFam" id="3.40.50.1370:FF:000008">
    <property type="entry name" value="Ornithine carbamoyltransferase"/>
    <property type="match status" value="1"/>
</dbReference>
<sequence length="309" mass="34870">MRHFLTLKDYTKDEILEILDLADEIKAQTKKGDLKLYLKDKTLAMIFEKSSTRTRVSFEVGISQLGGKALFLSSRDIQLGRGEPVKDTARVLGRMVDMIMARVYKQSDLEELAKFSGIPVINGLSDDFHPVQLMADLMTMREFGKDINSLKVAYIGDGNNMANSYILAASKLGFELRIATPKGYEPCDSVLNLAFDFAKESGAKILLSNTPQTAINEADVVVTDTWISMGQEEEKIKRVKDFNGFTIDRVLMSLAKSDAIFLHCLPAYRGYEVSEELFEAHADEIFSEAENRLHAQKAVMVWLYRRKDE</sequence>
<dbReference type="Pfam" id="PF00185">
    <property type="entry name" value="OTCace"/>
    <property type="match status" value="1"/>
</dbReference>
<dbReference type="Gene3D" id="3.40.50.1370">
    <property type="entry name" value="Aspartate/ornithine carbamoyltransferase"/>
    <property type="match status" value="2"/>
</dbReference>
<dbReference type="AlphaFoldDB" id="A0A7M1LJ59"/>
<dbReference type="GO" id="GO:0019240">
    <property type="term" value="P:citrulline biosynthetic process"/>
    <property type="evidence" value="ECO:0007669"/>
    <property type="project" value="TreeGrafter"/>
</dbReference>
<dbReference type="PANTHER" id="PTHR45753:SF3">
    <property type="entry name" value="ORNITHINE TRANSCARBAMYLASE, MITOCHONDRIAL"/>
    <property type="match status" value="1"/>
</dbReference>
<dbReference type="InterPro" id="IPR006130">
    <property type="entry name" value="Asp/Orn_carbamoylTrfase"/>
</dbReference>
<dbReference type="InterPro" id="IPR006131">
    <property type="entry name" value="Asp_carbamoyltransf_Asp/Orn-bd"/>
</dbReference>
<dbReference type="GO" id="GO:0042450">
    <property type="term" value="P:L-arginine biosynthetic process via ornithine"/>
    <property type="evidence" value="ECO:0007669"/>
    <property type="project" value="UniProtKB-UniRule"/>
</dbReference>
<evidence type="ECO:0000256" key="1">
    <source>
        <dbReference type="ARBA" id="ARBA00004975"/>
    </source>
</evidence>
<feature type="binding site" evidence="6">
    <location>
        <position position="78"/>
    </location>
    <ligand>
        <name>carbamoyl phosphate</name>
        <dbReference type="ChEBI" id="CHEBI:58228"/>
    </ligand>
</feature>
<accession>A0A7M1LJ59</accession>